<evidence type="ECO:0000259" key="8">
    <source>
        <dbReference type="Pfam" id="PF00884"/>
    </source>
</evidence>
<proteinExistence type="inferred from homology"/>
<keyword evidence="3" id="KW-0479">Metal-binding</keyword>
<evidence type="ECO:0000256" key="1">
    <source>
        <dbReference type="ARBA" id="ARBA00001913"/>
    </source>
</evidence>
<evidence type="ECO:0000256" key="6">
    <source>
        <dbReference type="ARBA" id="ARBA00022837"/>
    </source>
</evidence>
<feature type="domain" description="Sulfatase N-terminal" evidence="8">
    <location>
        <begin position="26"/>
        <end position="353"/>
    </location>
</feature>
<protein>
    <submittedName>
        <fullName evidence="9">Sulfatase-like hydrolase/transferase</fullName>
    </submittedName>
</protein>
<evidence type="ECO:0000313" key="10">
    <source>
        <dbReference type="Proteomes" id="UP001248581"/>
    </source>
</evidence>
<evidence type="ECO:0000256" key="3">
    <source>
        <dbReference type="ARBA" id="ARBA00022723"/>
    </source>
</evidence>
<comment type="cofactor">
    <cofactor evidence="1">
        <name>Ca(2+)</name>
        <dbReference type="ChEBI" id="CHEBI:29108"/>
    </cofactor>
</comment>
<dbReference type="PANTHER" id="PTHR42693:SF42">
    <property type="entry name" value="ARYLSULFATASE G"/>
    <property type="match status" value="1"/>
</dbReference>
<dbReference type="Gene3D" id="3.30.1120.10">
    <property type="match status" value="1"/>
</dbReference>
<dbReference type="Pfam" id="PF00884">
    <property type="entry name" value="Sulfatase"/>
    <property type="match status" value="1"/>
</dbReference>
<organism evidence="9 10">
    <name type="scientific">Thalassotalea nanhaiensis</name>
    <dbReference type="NCBI Taxonomy" id="3065648"/>
    <lineage>
        <taxon>Bacteria</taxon>
        <taxon>Pseudomonadati</taxon>
        <taxon>Pseudomonadota</taxon>
        <taxon>Gammaproteobacteria</taxon>
        <taxon>Alteromonadales</taxon>
        <taxon>Colwelliaceae</taxon>
        <taxon>Thalassotalea</taxon>
    </lineage>
</organism>
<evidence type="ECO:0000256" key="5">
    <source>
        <dbReference type="ARBA" id="ARBA00022801"/>
    </source>
</evidence>
<dbReference type="InterPro" id="IPR017850">
    <property type="entry name" value="Alkaline_phosphatase_core_sf"/>
</dbReference>
<feature type="signal peptide" evidence="7">
    <location>
        <begin position="1"/>
        <end position="22"/>
    </location>
</feature>
<keyword evidence="5" id="KW-0378">Hydrolase</keyword>
<evidence type="ECO:0000256" key="4">
    <source>
        <dbReference type="ARBA" id="ARBA00022729"/>
    </source>
</evidence>
<sequence length="479" mass="53559">MNLINKFVVISGLALFAITTQAAEKPNVIYIMIDNWGWGDVSYNGGETPTPNIDQLANEGIKFQNYNIQNQCTPSRAAMHTGRLPIRSGTDSVPLFNTEMDGLAPEEYTIAELLADSGYATAMYGKWHIGSREERRPHNQGYDEFWGFLHSSNDAAFTTSKGWELAKMETPYIYQGKKGKKSEKVVVFDRGIKMMHDDTITTKAIKWINEQIDDNKPFYTYVAFASFHPPLDVNPKFSEATGAGLYEDTKLDVDYQIGRIAKALKSKGMLDNTIFIVAGDNGTMIYGDGPAKKEGQAYSGSNGHWRGGLSTAFEGGMRTPAFMRYGKKVKSGQTTDEIVSDLDWYSTIAQLTGNKAKVPTDRVIDSIDQSEFILGNTKNSPRDYVVQFVGKEIYAVKWKNFKFHTQYVNKTDGPSYKPAFPLVYDLENDPTESKNIWVSDGYAHTWITHPVGQIIFKTMSSMEKCPNTPTGGEYVSCNQ</sequence>
<feature type="chain" id="PRO_5045544856" evidence="7">
    <location>
        <begin position="23"/>
        <end position="479"/>
    </location>
</feature>
<dbReference type="SUPFAM" id="SSF53649">
    <property type="entry name" value="Alkaline phosphatase-like"/>
    <property type="match status" value="1"/>
</dbReference>
<keyword evidence="4 7" id="KW-0732">Signal</keyword>
<keyword evidence="6" id="KW-0106">Calcium</keyword>
<evidence type="ECO:0000256" key="7">
    <source>
        <dbReference type="SAM" id="SignalP"/>
    </source>
</evidence>
<dbReference type="Gene3D" id="3.40.720.10">
    <property type="entry name" value="Alkaline Phosphatase, subunit A"/>
    <property type="match status" value="1"/>
</dbReference>
<dbReference type="RefSeq" id="WP_348386344.1">
    <property type="nucleotide sequence ID" value="NZ_CP134146.1"/>
</dbReference>
<accession>A0ABY9TEM4</accession>
<dbReference type="InterPro" id="IPR050738">
    <property type="entry name" value="Sulfatase"/>
</dbReference>
<reference evidence="10" key="1">
    <citation type="submission" date="2023-09" db="EMBL/GenBank/DDBJ databases">
        <authorList>
            <person name="Li S."/>
            <person name="Li X."/>
            <person name="Zhang C."/>
            <person name="Zhao Z."/>
        </authorList>
    </citation>
    <scope>NUCLEOTIDE SEQUENCE [LARGE SCALE GENOMIC DNA]</scope>
    <source>
        <strain evidence="10">SQ345</strain>
    </source>
</reference>
<dbReference type="EMBL" id="CP134146">
    <property type="protein sequence ID" value="WNC67180.1"/>
    <property type="molecule type" value="Genomic_DNA"/>
</dbReference>
<dbReference type="Proteomes" id="UP001248581">
    <property type="component" value="Chromosome"/>
</dbReference>
<keyword evidence="10" id="KW-1185">Reference proteome</keyword>
<comment type="similarity">
    <text evidence="2">Belongs to the sulfatase family.</text>
</comment>
<gene>
    <name evidence="9" type="ORF">RI845_11700</name>
</gene>
<evidence type="ECO:0000256" key="2">
    <source>
        <dbReference type="ARBA" id="ARBA00008779"/>
    </source>
</evidence>
<name>A0ABY9TEM4_9GAMM</name>
<evidence type="ECO:0000313" key="9">
    <source>
        <dbReference type="EMBL" id="WNC67180.1"/>
    </source>
</evidence>
<dbReference type="PANTHER" id="PTHR42693">
    <property type="entry name" value="ARYLSULFATASE FAMILY MEMBER"/>
    <property type="match status" value="1"/>
</dbReference>
<dbReference type="InterPro" id="IPR000917">
    <property type="entry name" value="Sulfatase_N"/>
</dbReference>